<evidence type="ECO:0000313" key="4">
    <source>
        <dbReference type="Proteomes" id="UP000006875"/>
    </source>
</evidence>
<dbReference type="GO" id="GO:0005886">
    <property type="term" value="C:plasma membrane"/>
    <property type="evidence" value="ECO:0007669"/>
    <property type="project" value="TreeGrafter"/>
</dbReference>
<dbReference type="PANTHER" id="PTHR45138">
    <property type="entry name" value="REGULATORY COMPONENTS OF SENSORY TRANSDUCTION SYSTEM"/>
    <property type="match status" value="1"/>
</dbReference>
<dbReference type="GO" id="GO:0052621">
    <property type="term" value="F:diguanylate cyclase activity"/>
    <property type="evidence" value="ECO:0007669"/>
    <property type="project" value="TreeGrafter"/>
</dbReference>
<keyword evidence="1" id="KW-0175">Coiled coil</keyword>
<dbReference type="Proteomes" id="UP000006875">
    <property type="component" value="Chromosome"/>
</dbReference>
<dbReference type="OrthoDB" id="353812at2"/>
<gene>
    <name evidence="3" type="ordered locus">Ilyop_1680</name>
</gene>
<protein>
    <submittedName>
        <fullName evidence="3">Diguanylate cyclase</fullName>
    </submittedName>
</protein>
<dbReference type="SUPFAM" id="SSF55781">
    <property type="entry name" value="GAF domain-like"/>
    <property type="match status" value="2"/>
</dbReference>
<dbReference type="NCBIfam" id="TIGR00254">
    <property type="entry name" value="GGDEF"/>
    <property type="match status" value="1"/>
</dbReference>
<dbReference type="KEGG" id="ipo:Ilyop_1680"/>
<dbReference type="GO" id="GO:0043709">
    <property type="term" value="P:cell adhesion involved in single-species biofilm formation"/>
    <property type="evidence" value="ECO:0007669"/>
    <property type="project" value="TreeGrafter"/>
</dbReference>
<dbReference type="SMART" id="SM00267">
    <property type="entry name" value="GGDEF"/>
    <property type="match status" value="1"/>
</dbReference>
<dbReference type="GO" id="GO:1902201">
    <property type="term" value="P:negative regulation of bacterial-type flagellum-dependent cell motility"/>
    <property type="evidence" value="ECO:0007669"/>
    <property type="project" value="TreeGrafter"/>
</dbReference>
<keyword evidence="4" id="KW-1185">Reference proteome</keyword>
<dbReference type="AlphaFoldDB" id="E3HA46"/>
<evidence type="ECO:0000256" key="1">
    <source>
        <dbReference type="SAM" id="Coils"/>
    </source>
</evidence>
<evidence type="ECO:0000259" key="2">
    <source>
        <dbReference type="PROSITE" id="PS50887"/>
    </source>
</evidence>
<dbReference type="Gene3D" id="3.30.70.270">
    <property type="match status" value="1"/>
</dbReference>
<dbReference type="HOGENOM" id="CLU_423771_0_0_0"/>
<reference evidence="3 4" key="1">
    <citation type="journal article" date="2010" name="Stand. Genomic Sci.">
        <title>Complete genome sequence of Ilyobacter polytropus type strain (CuHbu1).</title>
        <authorList>
            <person name="Sikorski J."/>
            <person name="Chertkov O."/>
            <person name="Lapidus A."/>
            <person name="Nolan M."/>
            <person name="Lucas S."/>
            <person name="Del Rio T.G."/>
            <person name="Tice H."/>
            <person name="Cheng J.F."/>
            <person name="Tapia R."/>
            <person name="Han C."/>
            <person name="Goodwin L."/>
            <person name="Pitluck S."/>
            <person name="Liolios K."/>
            <person name="Ivanova N."/>
            <person name="Mavromatis K."/>
            <person name="Mikhailova N."/>
            <person name="Pati A."/>
            <person name="Chen A."/>
            <person name="Palaniappan K."/>
            <person name="Land M."/>
            <person name="Hauser L."/>
            <person name="Chang Y.J."/>
            <person name="Jeffries C.D."/>
            <person name="Brambilla E."/>
            <person name="Yasawong M."/>
            <person name="Rohde M."/>
            <person name="Pukall R."/>
            <person name="Spring S."/>
            <person name="Goker M."/>
            <person name="Woyke T."/>
            <person name="Bristow J."/>
            <person name="Eisen J.A."/>
            <person name="Markowitz V."/>
            <person name="Hugenholtz P."/>
            <person name="Kyrpides N.C."/>
            <person name="Klenk H.P."/>
        </authorList>
    </citation>
    <scope>NUCLEOTIDE SEQUENCE [LARGE SCALE GENOMIC DNA]</scope>
    <source>
        <strain evidence="4">ATCC 51220 / DSM 2926 / LMG 16218 / CuHBu1</strain>
    </source>
</reference>
<dbReference type="FunFam" id="3.30.70.270:FF:000001">
    <property type="entry name" value="Diguanylate cyclase domain protein"/>
    <property type="match status" value="1"/>
</dbReference>
<dbReference type="Pfam" id="PF00990">
    <property type="entry name" value="GGDEF"/>
    <property type="match status" value="1"/>
</dbReference>
<organism evidence="3 4">
    <name type="scientific">Ilyobacter polytropus (strain ATCC 51220 / DSM 2926 / LMG 16218 / CuHBu1)</name>
    <dbReference type="NCBI Taxonomy" id="572544"/>
    <lineage>
        <taxon>Bacteria</taxon>
        <taxon>Fusobacteriati</taxon>
        <taxon>Fusobacteriota</taxon>
        <taxon>Fusobacteriia</taxon>
        <taxon>Fusobacteriales</taxon>
        <taxon>Fusobacteriaceae</taxon>
        <taxon>Ilyobacter</taxon>
    </lineage>
</organism>
<dbReference type="eggNOG" id="COG2203">
    <property type="taxonomic scope" value="Bacteria"/>
</dbReference>
<dbReference type="PROSITE" id="PS50887">
    <property type="entry name" value="GGDEF"/>
    <property type="match status" value="1"/>
</dbReference>
<dbReference type="InterPro" id="IPR000160">
    <property type="entry name" value="GGDEF_dom"/>
</dbReference>
<dbReference type="eggNOG" id="COG3706">
    <property type="taxonomic scope" value="Bacteria"/>
</dbReference>
<name>E3HA46_ILYPC</name>
<dbReference type="EMBL" id="CP002281">
    <property type="protein sequence ID" value="ADO83451.1"/>
    <property type="molecule type" value="Genomic_DNA"/>
</dbReference>
<sequence>MIFLWGEKMERGRVVKEVYDLLENKCGVNVVGLGVYREDKREVQYKHLIEDGKWNEALTVELDKEKSVSWWCLKNKKDIIINDIETWMKKYSFNRIITEEKMGSGYFTDIEVDGKVIGFLTIQSKRKDAFTDENMEMLYFAKRVLKLFFVEKTERKLLIENYHNVKALWKMARDFNDSKSIEEIGYNFVKNLKNFQKYKGSLIMGIIWKEGKITEYRYLEENNYLPVKRKISLDSKIKYISDVESYSKDDEDLIMYLVENKEHIGYLIFGDEKKDYSLDSKKFNFISTAREMLVSALVKLKNNKELSKEIAKREAAQDELSAINKKLNIVREIGETVISRKTVGEMLIEIHRILEEELRSYNIGIGINENQKVIRYHTYGKKEALEEENFLLDDHESKEAKCIKENKEFVVRKETFSELHIPLKFGENTVGCFSCRAFGKEFFSEYELEILYEIIPTLSIAVNNSQEHKKLQSANEILKTLSVTDHLTGLYNRRYFYEKFHADWRKARDNKERLYIILVDFDNFKQVNDNFGHHSGDRALIEASKIFSSELKEGYVGRYGGDEFVGGVRSKDEKKVIGIGENIRKKIEQLKIPINKNGEQLTVSVGIFGVVPEGDLDLRRYFVKVDKALYTAKRNGRNMITIHRTE</sequence>
<dbReference type="InterPro" id="IPR050469">
    <property type="entry name" value="Diguanylate_Cyclase"/>
</dbReference>
<dbReference type="InterPro" id="IPR029016">
    <property type="entry name" value="GAF-like_dom_sf"/>
</dbReference>
<dbReference type="STRING" id="572544.Ilyop_1680"/>
<proteinExistence type="predicted"/>
<feature type="domain" description="GGDEF" evidence="2">
    <location>
        <begin position="512"/>
        <end position="645"/>
    </location>
</feature>
<dbReference type="InterPro" id="IPR043128">
    <property type="entry name" value="Rev_trsase/Diguanyl_cyclase"/>
</dbReference>
<dbReference type="Gene3D" id="3.30.450.40">
    <property type="match status" value="2"/>
</dbReference>
<evidence type="ECO:0000313" key="3">
    <source>
        <dbReference type="EMBL" id="ADO83451.1"/>
    </source>
</evidence>
<dbReference type="PANTHER" id="PTHR45138:SF9">
    <property type="entry name" value="DIGUANYLATE CYCLASE DGCM-RELATED"/>
    <property type="match status" value="1"/>
</dbReference>
<dbReference type="InterPro" id="IPR029787">
    <property type="entry name" value="Nucleotide_cyclase"/>
</dbReference>
<feature type="coiled-coil region" evidence="1">
    <location>
        <begin position="306"/>
        <end position="333"/>
    </location>
</feature>
<accession>E3HA46</accession>
<dbReference type="SUPFAM" id="SSF55073">
    <property type="entry name" value="Nucleotide cyclase"/>
    <property type="match status" value="1"/>
</dbReference>
<dbReference type="CDD" id="cd01949">
    <property type="entry name" value="GGDEF"/>
    <property type="match status" value="1"/>
</dbReference>